<dbReference type="EC" id="3.1.1.103" evidence="4"/>
<dbReference type="GO" id="GO:0016787">
    <property type="term" value="F:hydrolase activity"/>
    <property type="evidence" value="ECO:0007669"/>
    <property type="project" value="UniProtKB-KW"/>
</dbReference>
<dbReference type="PANTHER" id="PTHR46825">
    <property type="entry name" value="D-ALANYL-D-ALANINE-CARBOXYPEPTIDASE/ENDOPEPTIDASE AMPH"/>
    <property type="match status" value="1"/>
</dbReference>
<evidence type="ECO:0000313" key="5">
    <source>
        <dbReference type="Proteomes" id="UP001550378"/>
    </source>
</evidence>
<dbReference type="InterPro" id="IPR050491">
    <property type="entry name" value="AmpC-like"/>
</dbReference>
<dbReference type="Pfam" id="PF00144">
    <property type="entry name" value="Beta-lactamase"/>
    <property type="match status" value="1"/>
</dbReference>
<evidence type="ECO:0000256" key="2">
    <source>
        <dbReference type="SAM" id="SignalP"/>
    </source>
</evidence>
<dbReference type="RefSeq" id="WP_359659191.1">
    <property type="nucleotide sequence ID" value="NZ_JBEXZP010000502.1"/>
</dbReference>
<keyword evidence="4" id="KW-0378">Hydrolase</keyword>
<dbReference type="SUPFAM" id="SSF56601">
    <property type="entry name" value="beta-lactamase/transpeptidase-like"/>
    <property type="match status" value="1"/>
</dbReference>
<comment type="caution">
    <text evidence="4">The sequence shown here is derived from an EMBL/GenBank/DDBJ whole genome shotgun (WGS) entry which is preliminary data.</text>
</comment>
<protein>
    <submittedName>
        <fullName evidence="4">Serine hydrolase domain-containing protein</fullName>
        <ecNumber evidence="4">3.1.1.103</ecNumber>
    </submittedName>
</protein>
<gene>
    <name evidence="4" type="ORF">ABZ508_20510</name>
</gene>
<dbReference type="EMBL" id="JBEXZR010000019">
    <property type="protein sequence ID" value="MEU0709743.1"/>
    <property type="molecule type" value="Genomic_DNA"/>
</dbReference>
<feature type="compositionally biased region" description="Low complexity" evidence="1">
    <location>
        <begin position="359"/>
        <end position="371"/>
    </location>
</feature>
<feature type="domain" description="Beta-lactamase-related" evidence="3">
    <location>
        <begin position="40"/>
        <end position="333"/>
    </location>
</feature>
<evidence type="ECO:0000259" key="3">
    <source>
        <dbReference type="Pfam" id="PF00144"/>
    </source>
</evidence>
<dbReference type="InterPro" id="IPR001466">
    <property type="entry name" value="Beta-lactam-related"/>
</dbReference>
<evidence type="ECO:0000313" key="4">
    <source>
        <dbReference type="EMBL" id="MEU0709743.1"/>
    </source>
</evidence>
<dbReference type="PROSITE" id="PS51257">
    <property type="entry name" value="PROKAR_LIPOPROTEIN"/>
    <property type="match status" value="1"/>
</dbReference>
<dbReference type="InterPro" id="IPR012338">
    <property type="entry name" value="Beta-lactam/transpept-like"/>
</dbReference>
<keyword evidence="5" id="KW-1185">Reference proteome</keyword>
<organism evidence="4 5">
    <name type="scientific">Streptomyces lavendulocolor</name>
    <dbReference type="NCBI Taxonomy" id="67316"/>
    <lineage>
        <taxon>Bacteria</taxon>
        <taxon>Bacillati</taxon>
        <taxon>Actinomycetota</taxon>
        <taxon>Actinomycetes</taxon>
        <taxon>Kitasatosporales</taxon>
        <taxon>Streptomycetaceae</taxon>
        <taxon>Streptomyces</taxon>
    </lineage>
</organism>
<dbReference type="Proteomes" id="UP001550378">
    <property type="component" value="Unassembled WGS sequence"/>
</dbReference>
<feature type="signal peptide" evidence="2">
    <location>
        <begin position="1"/>
        <end position="21"/>
    </location>
</feature>
<feature type="region of interest" description="Disordered" evidence="1">
    <location>
        <begin position="347"/>
        <end position="371"/>
    </location>
</feature>
<proteinExistence type="predicted"/>
<keyword evidence="2" id="KW-0732">Signal</keyword>
<evidence type="ECO:0000256" key="1">
    <source>
        <dbReference type="SAM" id="MobiDB-lite"/>
    </source>
</evidence>
<dbReference type="Gene3D" id="3.40.710.10">
    <property type="entry name" value="DD-peptidase/beta-lactamase superfamily"/>
    <property type="match status" value="1"/>
</dbReference>
<feature type="chain" id="PRO_5046436253" evidence="2">
    <location>
        <begin position="22"/>
        <end position="371"/>
    </location>
</feature>
<dbReference type="PANTHER" id="PTHR46825:SF7">
    <property type="entry name" value="D-ALANYL-D-ALANINE CARBOXYPEPTIDASE"/>
    <property type="match status" value="1"/>
</dbReference>
<accession>A0ABV2W971</accession>
<reference evidence="4 5" key="1">
    <citation type="submission" date="2024-06" db="EMBL/GenBank/DDBJ databases">
        <title>The Natural Products Discovery Center: Release of the First 8490 Sequenced Strains for Exploring Actinobacteria Biosynthetic Diversity.</title>
        <authorList>
            <person name="Kalkreuter E."/>
            <person name="Kautsar S.A."/>
            <person name="Yang D."/>
            <person name="Bader C.D."/>
            <person name="Teijaro C.N."/>
            <person name="Fluegel L."/>
            <person name="Davis C.M."/>
            <person name="Simpson J.R."/>
            <person name="Lauterbach L."/>
            <person name="Steele A.D."/>
            <person name="Gui C."/>
            <person name="Meng S."/>
            <person name="Li G."/>
            <person name="Viehrig K."/>
            <person name="Ye F."/>
            <person name="Su P."/>
            <person name="Kiefer A.F."/>
            <person name="Nichols A."/>
            <person name="Cepeda A.J."/>
            <person name="Yan W."/>
            <person name="Fan B."/>
            <person name="Jiang Y."/>
            <person name="Adhikari A."/>
            <person name="Zheng C.-J."/>
            <person name="Schuster L."/>
            <person name="Cowan T.M."/>
            <person name="Smanski M.J."/>
            <person name="Chevrette M.G."/>
            <person name="De Carvalho L.P.S."/>
            <person name="Shen B."/>
        </authorList>
    </citation>
    <scope>NUCLEOTIDE SEQUENCE [LARGE SCALE GENOMIC DNA]</scope>
    <source>
        <strain evidence="4 5">NPDC006337</strain>
    </source>
</reference>
<sequence>MPLLRARIAVPLVTALLGLGACQLPGEPSPTPPSAVLPRLVTEGRAPAAALLAASPAGSRFRTAGPGVHRADRFRAGSVTKTFVATVVLQLAAEGRLRLDDPVDRHLPGLVPAPAGGRVTLRALLTHTSGLPEYAGAAAGPPSTGRPTAREAVRRALTLPPGPVGRYAYSNTNYVLLGLVIERVTHRPYAAEAGRRIIRPLRLNGTSFPGARTELPAPHGRAYDAAGRDVTALDPRVADAAGELISTLDDLNRFYAGLLSGRLLPPPQLRELLDTRLSNGAYGMGIYPSRLSCGTTVWGHNGRITGGYVRSATTGDGRHTVTFRTNTDGTPERVLRTLEPALLEAEFCHRGPPGGRTGTGRTPHRPGTPGA</sequence>
<name>A0ABV2W971_9ACTN</name>